<dbReference type="RefSeq" id="WP_168750758.1">
    <property type="nucleotide sequence ID" value="NZ_JAKUXE010000021.1"/>
</dbReference>
<dbReference type="InterPro" id="IPR049551">
    <property type="entry name" value="PKS_DH_C"/>
</dbReference>
<dbReference type="CDD" id="cd06558">
    <property type="entry name" value="crotonase-like"/>
    <property type="match status" value="1"/>
</dbReference>
<dbReference type="Pfam" id="PF02801">
    <property type="entry name" value="Ketoacyl-synt_C"/>
    <property type="match status" value="1"/>
</dbReference>
<dbReference type="InterPro" id="IPR013968">
    <property type="entry name" value="PKS_KR"/>
</dbReference>
<dbReference type="PANTHER" id="PTHR43775:SF37">
    <property type="entry name" value="SI:DKEY-61P9.11"/>
    <property type="match status" value="1"/>
</dbReference>
<dbReference type="Gene3D" id="1.10.1200.10">
    <property type="entry name" value="ACP-like"/>
    <property type="match status" value="1"/>
</dbReference>
<dbReference type="SUPFAM" id="SSF53901">
    <property type="entry name" value="Thiolase-like"/>
    <property type="match status" value="1"/>
</dbReference>
<evidence type="ECO:0000256" key="11">
    <source>
        <dbReference type="RuleBase" id="RU003707"/>
    </source>
</evidence>
<evidence type="ECO:0000256" key="1">
    <source>
        <dbReference type="ARBA" id="ARBA00003299"/>
    </source>
</evidence>
<feature type="domain" description="Ketosynthase family 3 (KS3)" evidence="13">
    <location>
        <begin position="1091"/>
        <end position="1527"/>
    </location>
</feature>
<dbReference type="Pfam" id="PF22336">
    <property type="entry name" value="RhiE-like_linker"/>
    <property type="match status" value="1"/>
</dbReference>
<dbReference type="Pfam" id="PF22621">
    <property type="entry name" value="CurL-like_PKS_C"/>
    <property type="match status" value="1"/>
</dbReference>
<proteinExistence type="inferred from homology"/>
<dbReference type="InterPro" id="IPR020841">
    <property type="entry name" value="PKS_Beta-ketoAc_synthase_dom"/>
</dbReference>
<dbReference type="SMART" id="SM00822">
    <property type="entry name" value="PKS_KR"/>
    <property type="match status" value="1"/>
</dbReference>
<dbReference type="CDD" id="cd00833">
    <property type="entry name" value="PKS"/>
    <property type="match status" value="1"/>
</dbReference>
<organism evidence="15">
    <name type="scientific">Streptococcus mutans</name>
    <dbReference type="NCBI Taxonomy" id="1309"/>
    <lineage>
        <taxon>Bacteria</taxon>
        <taxon>Bacillati</taxon>
        <taxon>Bacillota</taxon>
        <taxon>Bacilli</taxon>
        <taxon>Lactobacillales</taxon>
        <taxon>Streptococcaceae</taxon>
        <taxon>Streptococcus</taxon>
    </lineage>
</organism>
<keyword evidence="7" id="KW-0808">Transferase</keyword>
<dbReference type="InterPro" id="IPR054514">
    <property type="entry name" value="RhiE-like_linker"/>
</dbReference>
<dbReference type="InterPro" id="IPR050091">
    <property type="entry name" value="PKS_NRPS_Biosynth_Enz"/>
</dbReference>
<feature type="region of interest" description="N-terminal hotdog fold" evidence="10">
    <location>
        <begin position="181"/>
        <end position="304"/>
    </location>
</feature>
<dbReference type="Pfam" id="PF08659">
    <property type="entry name" value="KR"/>
    <property type="match status" value="1"/>
</dbReference>
<dbReference type="InterPro" id="IPR018376">
    <property type="entry name" value="Enoyl-CoA_hyd/isom_CS"/>
</dbReference>
<dbReference type="Gene3D" id="3.40.47.10">
    <property type="match status" value="1"/>
</dbReference>
<sequence length="2110" mass="240415">MKQQKEDNIWYLITISAKTEEALHANRKKLLAWFKTEGLQYNMQNIQYTFLIGRSHFQKRCAFVVRDQADIVNKLEELSRNKQVEGYYCSNDNEKVTEEREVGEKLLSRIEEKHKKGIEVEKEELLSLAELYVRGYDIVKEKISNGVKWRRVPVPTYVFSKEKYWIKENKNTKKETKGKLHPLVDCNCSTFEEEAFSKTFTGNEFFLRDHRLGREMVLPGVAYLEMVRVTAELARNDIEVISIENIVWLEPIQFQKDANNKVKLTLYPIKDEQNKARFIVTSSSEAGKERLHSQGEVTYGEKQLYGSDNYLDIQNVYERCNNRITKEECYRQFASRGLNLGNTFQSILEIQSIDDTEAISRICLPNELSNTKDMFLLHPSLLDGSLQTVISLTGTLDASEQELSLPYAIGKIRILRPFTARCYAHVTSSDIEDNAKDKVKKYNIDIVDENGNLLIQISNFSLKVLQTQQVSNEKYIEDLYYIPEWKEEIIQKKSTGIEKDKVILLFDNNTALREEMKNKGYKVILVMQGDAYREIALDQYEIGLDNENEYKTLMKSFKNRGIVPAHIIYNHGFYKAKLNIESKDNEVSGIIKSVLFLTKGLIQKYSNIKIKFLYLYEKSQKTKMVAEATGALLKTICRENPSYRFSSLGLSKNLTLCEKVEIVNNEFGEMQSASLEVVYDKEKRYCKTLIETKLAENDNGEYLRDNGVYIITGGMGALGQKIVSSFMRKKNVKLYLLGRTKKNKAIETRIDELCTNGGEIKYLSVDLSNSESVKACIRIIKEQISTINGVVYCAGINQDAMIQNKTSKQIDSVLKAKVYGVMNLDRALKAEPLDFFCMFSSIAAIFGNPGQADYAFANGYMNGYACFRNSLVDNGERFGKTCSINWPLWENGGITVGEEIRKYFENTIGIQTLEDNIAMQMFEKCMRNMKETVLVIRGERQQFKNIMSMIFPYDQKEDIENNNNIDVSIIIKDALCDLLQKLLKVKKKDIHLKTKLSEYGFNSLTFTEFANILNSEYDLNLTPALFFEHSTLESLKNYLYNNYKEKFSEKIKESKKVEINNDVVKKKKFTFNRLKNIEQEVEPQKKEITQEDEIAIVGVSGIFPKSDDLDELWDNLVDGKDLVSEIPQDRWDWKKYIVNSSTSEEMLCTKWGGFMNDIKGFDSSFFGIVAREAEKMDPQQKLFLETVWNTIEDAGYKPSDFLGSKTGVYVGVATSDYNEVLRDNCEEIDSYTSTGLSHCILVNRVSYLLNLKGPSIPIDTACSSSLIAIHQAVQGIRNGDCDMAIAGGVNVISSPMLHVSFGKAGMLSEDGSCKSFDKDANGYVRGEGVGAILLKNLRQAKKDKDHIYAVIKATAVNHGGYANTLTTPNPKAQTEVLVNAYEKANVDPTTISYIETHGTGTKLGDPIEINALKNAFGILCSKWNKKVKTCHCGLGTIKSNMGHLEAAAGIASTIKVLLAMKNAKIPANLHFNQLNPYIELQKSPFYIVDKNMVWNNHFDESGNKIPKRSGISSFGFGGVNAHIVLEEYMEEEQEENLKNEVIIVLSAKNNYMLKKYAEKINYFITNKTNHSISDVLTEQLLEIVADLLKVDVKDVGKNIKFQEYGVDYACLADIREKVNQLFKIDVNLSNVLQSNSIIELSTHLYNDFEDNIKEYYKQSSKIGEISLRNFAYTLQIGREEYKYRIAFTAKSFDDVKRALTQYTTNTDFGKNIHYGVVEMHTEDDNQEEVGILKETNPENIINLWIKGKEIDWSSLYSEHKPKRIALPPYPFDNQYYWFDRFKKKQKTAYKESATGIMEWEPIEEKSKLATSIEMNAKNYNGNEVTLDIVNDEIAIVTMCDIENRNMFSNQLVYGLISKFNAINNNSNIKVVIITGSNGIFSMGGTQEQLSGIANKTNKFSDIPFLYRGLLECKVPVIAAIQGHASGGGMLFGLYADIIIMSEEGIYSASFTKYGFTPGMGATCILRERFGVSFSTEMMFTAKSYKGSELRNRGASVLFTKKEEVLNEALSLAFILCEKPRETLITLKEELASKILEQLPNVIKREETMHRKTFVQSEVKKRIEKYYKNNKVEDNNKNEEETKLEITSIDELLRAISEGKISPEEAVQYHF</sequence>
<evidence type="ECO:0000256" key="6">
    <source>
        <dbReference type="ARBA" id="ARBA00022553"/>
    </source>
</evidence>
<dbReference type="InterPro" id="IPR032821">
    <property type="entry name" value="PKS_assoc"/>
</dbReference>
<dbReference type="PROSITE" id="PS52019">
    <property type="entry name" value="PKS_MFAS_DH"/>
    <property type="match status" value="1"/>
</dbReference>
<evidence type="ECO:0000256" key="9">
    <source>
        <dbReference type="ARBA" id="ARBA00049556"/>
    </source>
</evidence>
<feature type="domain" description="Carrier" evidence="12">
    <location>
        <begin position="965"/>
        <end position="1043"/>
    </location>
</feature>
<dbReference type="PROSITE" id="PS00166">
    <property type="entry name" value="ENOYL_COA_HYDRATASE"/>
    <property type="match status" value="1"/>
</dbReference>
<dbReference type="FunFam" id="3.40.47.10:FF:000019">
    <property type="entry name" value="Polyketide synthase type I"/>
    <property type="match status" value="1"/>
</dbReference>
<dbReference type="InterPro" id="IPR018201">
    <property type="entry name" value="Ketoacyl_synth_AS"/>
</dbReference>
<comment type="pathway">
    <text evidence="3">Antibiotic biosynthesis; bacillaene biosynthesis.</text>
</comment>
<dbReference type="PROSITE" id="PS50075">
    <property type="entry name" value="CARRIER"/>
    <property type="match status" value="1"/>
</dbReference>
<evidence type="ECO:0000256" key="10">
    <source>
        <dbReference type="PROSITE-ProRule" id="PRU01363"/>
    </source>
</evidence>
<evidence type="ECO:0000256" key="2">
    <source>
        <dbReference type="ARBA" id="ARBA00004496"/>
    </source>
</evidence>
<dbReference type="GO" id="GO:0005737">
    <property type="term" value="C:cytoplasm"/>
    <property type="evidence" value="ECO:0007669"/>
    <property type="project" value="UniProtKB-SubCell"/>
</dbReference>
<dbReference type="Pfam" id="PF21394">
    <property type="entry name" value="Beta-ketacyl_N"/>
    <property type="match status" value="1"/>
</dbReference>
<feature type="active site" description="Proton acceptor; for dehydratase activity" evidence="10">
    <location>
        <position position="210"/>
    </location>
</feature>
<dbReference type="InterPro" id="IPR036736">
    <property type="entry name" value="ACP-like_sf"/>
</dbReference>
<dbReference type="GO" id="GO:0006633">
    <property type="term" value="P:fatty acid biosynthetic process"/>
    <property type="evidence" value="ECO:0007669"/>
    <property type="project" value="InterPro"/>
</dbReference>
<dbReference type="GO" id="GO:0004312">
    <property type="term" value="F:fatty acid synthase activity"/>
    <property type="evidence" value="ECO:0007669"/>
    <property type="project" value="TreeGrafter"/>
</dbReference>
<dbReference type="PROSITE" id="PS52004">
    <property type="entry name" value="KS3_2"/>
    <property type="match status" value="1"/>
</dbReference>
<comment type="function">
    <text evidence="1">Involved in some intermediate steps for the synthesis of the antibiotic polyketide bacillaene which is involved in secondary metabolism.</text>
</comment>
<dbReference type="Pfam" id="PF14765">
    <property type="entry name" value="PS-DH"/>
    <property type="match status" value="1"/>
</dbReference>
<dbReference type="Gene3D" id="3.10.129.110">
    <property type="entry name" value="Polyketide synthase dehydratase"/>
    <property type="match status" value="1"/>
</dbReference>
<dbReference type="GO" id="GO:0031177">
    <property type="term" value="F:phosphopantetheine binding"/>
    <property type="evidence" value="ECO:0007669"/>
    <property type="project" value="InterPro"/>
</dbReference>
<dbReference type="GO" id="GO:0003857">
    <property type="term" value="F:(3S)-3-hydroxyacyl-CoA dehydrogenase (NAD+) activity"/>
    <property type="evidence" value="ECO:0007669"/>
    <property type="project" value="UniProtKB-EC"/>
</dbReference>
<dbReference type="CDD" id="cd08953">
    <property type="entry name" value="KR_2_SDR_x"/>
    <property type="match status" value="1"/>
</dbReference>
<dbReference type="Pfam" id="PF00378">
    <property type="entry name" value="ECH_1"/>
    <property type="match status" value="1"/>
</dbReference>
<keyword evidence="5" id="KW-0963">Cytoplasm</keyword>
<dbReference type="Pfam" id="PF16197">
    <property type="entry name" value="KAsynt_C_assoc"/>
    <property type="match status" value="1"/>
</dbReference>
<dbReference type="InterPro" id="IPR057326">
    <property type="entry name" value="KR_dom"/>
</dbReference>
<keyword evidence="4" id="KW-0596">Phosphopantetheine</keyword>
<evidence type="ECO:0000259" key="12">
    <source>
        <dbReference type="PROSITE" id="PS50075"/>
    </source>
</evidence>
<dbReference type="NCBIfam" id="NF005496">
    <property type="entry name" value="PRK07110.1"/>
    <property type="match status" value="1"/>
</dbReference>
<dbReference type="InterPro" id="IPR042104">
    <property type="entry name" value="PKS_dehydratase_sf"/>
</dbReference>
<evidence type="ECO:0000256" key="7">
    <source>
        <dbReference type="ARBA" id="ARBA00022679"/>
    </source>
</evidence>
<keyword evidence="8" id="KW-0677">Repeat</keyword>
<dbReference type="InterPro" id="IPR049552">
    <property type="entry name" value="PKS_DH_N"/>
</dbReference>
<dbReference type="InterPro" id="IPR020807">
    <property type="entry name" value="PKS_DH"/>
</dbReference>
<dbReference type="Gene3D" id="3.40.50.720">
    <property type="entry name" value="NAD(P)-binding Rossmann-like Domain"/>
    <property type="match status" value="1"/>
</dbReference>
<dbReference type="GO" id="GO:0004315">
    <property type="term" value="F:3-oxoacyl-[acyl-carrier-protein] synthase activity"/>
    <property type="evidence" value="ECO:0007669"/>
    <property type="project" value="InterPro"/>
</dbReference>
<dbReference type="Pfam" id="PF21089">
    <property type="entry name" value="PKS_DH_N"/>
    <property type="match status" value="1"/>
</dbReference>
<name>A0A4Y5R1N5_STRMG</name>
<dbReference type="SMART" id="SM00823">
    <property type="entry name" value="PKS_PP"/>
    <property type="match status" value="1"/>
</dbReference>
<dbReference type="InterPro" id="IPR020806">
    <property type="entry name" value="PKS_PP-bd"/>
</dbReference>
<dbReference type="InterPro" id="IPR001753">
    <property type="entry name" value="Enoyl-CoA_hydra/iso"/>
</dbReference>
<dbReference type="Pfam" id="PF00550">
    <property type="entry name" value="PP-binding"/>
    <property type="match status" value="2"/>
</dbReference>
<dbReference type="Gene3D" id="3.30.70.3290">
    <property type="match status" value="2"/>
</dbReference>
<comment type="similarity">
    <text evidence="11">Belongs to the enoyl-CoA hydratase/isomerase family.</text>
</comment>
<dbReference type="Gene3D" id="6.20.390.20">
    <property type="match status" value="1"/>
</dbReference>
<feature type="active site" description="Proton donor; for dehydratase activity" evidence="10">
    <location>
        <position position="383"/>
    </location>
</feature>
<accession>A0A4Y5R1N5</accession>
<protein>
    <submittedName>
        <fullName evidence="15">Polyketide synthase</fullName>
    </submittedName>
</protein>
<dbReference type="EMBL" id="MK144294">
    <property type="protein sequence ID" value="QCY50758.1"/>
    <property type="molecule type" value="Genomic_DNA"/>
</dbReference>
<evidence type="ECO:0000256" key="8">
    <source>
        <dbReference type="ARBA" id="ARBA00022737"/>
    </source>
</evidence>
<dbReference type="InterPro" id="IPR014030">
    <property type="entry name" value="Ketoacyl_synth_N"/>
</dbReference>
<dbReference type="InterPro" id="IPR036291">
    <property type="entry name" value="NAD(P)-bd_dom_sf"/>
</dbReference>
<evidence type="ECO:0000259" key="13">
    <source>
        <dbReference type="PROSITE" id="PS52004"/>
    </source>
</evidence>
<dbReference type="SMART" id="SM00826">
    <property type="entry name" value="PKS_DH"/>
    <property type="match status" value="1"/>
</dbReference>
<dbReference type="InterPro" id="IPR049490">
    <property type="entry name" value="C883_1060-like_KR_N"/>
</dbReference>
<feature type="region of interest" description="C-terminal hotdog fold" evidence="10">
    <location>
        <begin position="321"/>
        <end position="471"/>
    </location>
</feature>
<comment type="subcellular location">
    <subcellularLocation>
        <location evidence="2">Cytoplasm</location>
    </subcellularLocation>
</comment>
<dbReference type="InterPro" id="IPR029045">
    <property type="entry name" value="ClpP/crotonase-like_dom_sf"/>
</dbReference>
<dbReference type="SUPFAM" id="SSF47336">
    <property type="entry name" value="ACP-like"/>
    <property type="match status" value="2"/>
</dbReference>
<dbReference type="InterPro" id="IPR049900">
    <property type="entry name" value="PKS_mFAS_DH"/>
</dbReference>
<feature type="domain" description="PKS/mFAS DH" evidence="14">
    <location>
        <begin position="181"/>
        <end position="471"/>
    </location>
</feature>
<dbReference type="Pfam" id="PF00109">
    <property type="entry name" value="ketoacyl-synt"/>
    <property type="match status" value="1"/>
</dbReference>
<reference evidence="15" key="1">
    <citation type="submission" date="2018-11" db="EMBL/GenBank/DDBJ databases">
        <authorList>
            <person name="Xie Z."/>
            <person name="Hao T."/>
            <person name="Chen Y."/>
        </authorList>
    </citation>
    <scope>NUCLEOTIDE SEQUENCE</scope>
    <source>
        <strain evidence="15">MT4653</strain>
    </source>
</reference>
<evidence type="ECO:0000313" key="15">
    <source>
        <dbReference type="EMBL" id="QCY50758.1"/>
    </source>
</evidence>
<dbReference type="Gene3D" id="3.90.226.10">
    <property type="entry name" value="2-enoyl-CoA Hydratase, Chain A, domain 1"/>
    <property type="match status" value="1"/>
</dbReference>
<dbReference type="InterPro" id="IPR016039">
    <property type="entry name" value="Thiolase-like"/>
</dbReference>
<dbReference type="SMART" id="SM00825">
    <property type="entry name" value="PKS_KS"/>
    <property type="match status" value="1"/>
</dbReference>
<dbReference type="PANTHER" id="PTHR43775">
    <property type="entry name" value="FATTY ACID SYNTHASE"/>
    <property type="match status" value="1"/>
</dbReference>
<dbReference type="PROSITE" id="PS00606">
    <property type="entry name" value="KS3_1"/>
    <property type="match status" value="1"/>
</dbReference>
<evidence type="ECO:0000256" key="5">
    <source>
        <dbReference type="ARBA" id="ARBA00022490"/>
    </source>
</evidence>
<evidence type="ECO:0000256" key="4">
    <source>
        <dbReference type="ARBA" id="ARBA00022450"/>
    </source>
</evidence>
<evidence type="ECO:0000256" key="3">
    <source>
        <dbReference type="ARBA" id="ARBA00004789"/>
    </source>
</evidence>
<dbReference type="SUPFAM" id="SSF51735">
    <property type="entry name" value="NAD(P)-binding Rossmann-fold domains"/>
    <property type="match status" value="1"/>
</dbReference>
<comment type="catalytic activity">
    <reaction evidence="9">
        <text>a (3S)-3-hydroxyacyl-CoA + NAD(+) = a 3-oxoacyl-CoA + NADH + H(+)</text>
        <dbReference type="Rhea" id="RHEA:22432"/>
        <dbReference type="ChEBI" id="CHEBI:15378"/>
        <dbReference type="ChEBI" id="CHEBI:57318"/>
        <dbReference type="ChEBI" id="CHEBI:57540"/>
        <dbReference type="ChEBI" id="CHEBI:57945"/>
        <dbReference type="ChEBI" id="CHEBI:90726"/>
        <dbReference type="EC" id="1.1.1.35"/>
    </reaction>
</comment>
<dbReference type="InterPro" id="IPR009081">
    <property type="entry name" value="PP-bd_ACP"/>
</dbReference>
<dbReference type="InterPro" id="IPR014031">
    <property type="entry name" value="Ketoacyl_synth_C"/>
</dbReference>
<evidence type="ECO:0000259" key="14">
    <source>
        <dbReference type="PROSITE" id="PS52019"/>
    </source>
</evidence>
<keyword evidence="6" id="KW-0597">Phosphoprotein</keyword>
<dbReference type="SUPFAM" id="SSF52096">
    <property type="entry name" value="ClpP/crotonase"/>
    <property type="match status" value="1"/>
</dbReference>